<comment type="similarity">
    <text evidence="2">Belongs to the EamA transporter family.</text>
</comment>
<feature type="region of interest" description="Disordered" evidence="6">
    <location>
        <begin position="1"/>
        <end position="39"/>
    </location>
</feature>
<evidence type="ECO:0000313" key="9">
    <source>
        <dbReference type="EMBL" id="NEG90401.1"/>
    </source>
</evidence>
<gene>
    <name evidence="9" type="ORF">GFD25_10495</name>
</gene>
<dbReference type="PANTHER" id="PTHR32322">
    <property type="entry name" value="INNER MEMBRANE TRANSPORTER"/>
    <property type="match status" value="1"/>
</dbReference>
<dbReference type="EMBL" id="WHZW01000025">
    <property type="protein sequence ID" value="NEG90401.1"/>
    <property type="molecule type" value="Genomic_DNA"/>
</dbReference>
<keyword evidence="3 7" id="KW-0812">Transmembrane</keyword>
<feature type="domain" description="EamA" evidence="8">
    <location>
        <begin position="48"/>
        <end position="187"/>
    </location>
</feature>
<evidence type="ECO:0000256" key="4">
    <source>
        <dbReference type="ARBA" id="ARBA00022989"/>
    </source>
</evidence>
<keyword evidence="10" id="KW-1185">Reference proteome</keyword>
<evidence type="ECO:0000256" key="5">
    <source>
        <dbReference type="ARBA" id="ARBA00023136"/>
    </source>
</evidence>
<accession>A0A6N9Z7C8</accession>
<dbReference type="PANTHER" id="PTHR32322:SF2">
    <property type="entry name" value="EAMA DOMAIN-CONTAINING PROTEIN"/>
    <property type="match status" value="1"/>
</dbReference>
<feature type="transmembrane region" description="Helical" evidence="7">
    <location>
        <begin position="78"/>
        <end position="97"/>
    </location>
</feature>
<sequence>MDGTQGGPRSGKSGRSVKSGGSDDPGNPRKSARRSAPSFERTPRDLILGALLVLAGGVMWGTNATVSKMLMGTYHADPLWIACVRELVAGAMFLAVAAFRQRRLLIGALTDRKEYPRLIGSSLICVLLVQVAYLCSINATNAGTATVLQSLNLLFVLAFVCLRGRRLPNLREGAGVALAFAGVVLLATGGDLTTIKLPAIGLLWGLVNAGATAAMSIMPIKLIARWGNMTVNGIMFVISGLVLLPVVRPWATAPAFDWFGVLLMVYTVVIGTFGAFGLFLAGMMRVGSMRATMLGTSEPVAATITSVAWTGEVFTPADFAGFAMILAMVFLVR</sequence>
<dbReference type="InterPro" id="IPR050638">
    <property type="entry name" value="AA-Vitamin_Transporters"/>
</dbReference>
<evidence type="ECO:0000256" key="3">
    <source>
        <dbReference type="ARBA" id="ARBA00022692"/>
    </source>
</evidence>
<dbReference type="GO" id="GO:0016020">
    <property type="term" value="C:membrane"/>
    <property type="evidence" value="ECO:0007669"/>
    <property type="project" value="UniProtKB-SubCell"/>
</dbReference>
<keyword evidence="5 7" id="KW-0472">Membrane</keyword>
<feature type="compositionally biased region" description="Low complexity" evidence="6">
    <location>
        <begin position="10"/>
        <end position="22"/>
    </location>
</feature>
<feature type="transmembrane region" description="Helical" evidence="7">
    <location>
        <begin position="46"/>
        <end position="66"/>
    </location>
</feature>
<feature type="transmembrane region" description="Helical" evidence="7">
    <location>
        <begin position="229"/>
        <end position="247"/>
    </location>
</feature>
<dbReference type="AlphaFoldDB" id="A0A6N9Z7C8"/>
<proteinExistence type="inferred from homology"/>
<name>A0A6N9Z7C8_9BIFI</name>
<dbReference type="SUPFAM" id="SSF103481">
    <property type="entry name" value="Multidrug resistance efflux transporter EmrE"/>
    <property type="match status" value="2"/>
</dbReference>
<evidence type="ECO:0000256" key="6">
    <source>
        <dbReference type="SAM" id="MobiDB-lite"/>
    </source>
</evidence>
<dbReference type="Pfam" id="PF00892">
    <property type="entry name" value="EamA"/>
    <property type="match status" value="2"/>
</dbReference>
<feature type="transmembrane region" description="Helical" evidence="7">
    <location>
        <begin position="199"/>
        <end position="217"/>
    </location>
</feature>
<evidence type="ECO:0000256" key="2">
    <source>
        <dbReference type="ARBA" id="ARBA00007362"/>
    </source>
</evidence>
<feature type="transmembrane region" description="Helical" evidence="7">
    <location>
        <begin position="145"/>
        <end position="162"/>
    </location>
</feature>
<feature type="transmembrane region" description="Helical" evidence="7">
    <location>
        <begin position="259"/>
        <end position="279"/>
    </location>
</feature>
<feature type="domain" description="EamA" evidence="8">
    <location>
        <begin position="200"/>
        <end position="332"/>
    </location>
</feature>
<dbReference type="InterPro" id="IPR037185">
    <property type="entry name" value="EmrE-like"/>
</dbReference>
<dbReference type="RefSeq" id="WP_163232630.1">
    <property type="nucleotide sequence ID" value="NZ_WHZW01000025.1"/>
</dbReference>
<reference evidence="9 10" key="1">
    <citation type="submission" date="2019-10" db="EMBL/GenBank/DDBJ databases">
        <title>Bifidobacterium from non-human primates.</title>
        <authorList>
            <person name="Modesto M."/>
        </authorList>
    </citation>
    <scope>NUCLEOTIDE SEQUENCE [LARGE SCALE GENOMIC DNA]</scope>
    <source>
        <strain evidence="9 10">TRE17</strain>
    </source>
</reference>
<comment type="subcellular location">
    <subcellularLocation>
        <location evidence="1">Membrane</location>
        <topology evidence="1">Multi-pass membrane protein</topology>
    </subcellularLocation>
</comment>
<evidence type="ECO:0000259" key="8">
    <source>
        <dbReference type="Pfam" id="PF00892"/>
    </source>
</evidence>
<feature type="transmembrane region" description="Helical" evidence="7">
    <location>
        <begin position="174"/>
        <end position="193"/>
    </location>
</feature>
<dbReference type="Proteomes" id="UP000469194">
    <property type="component" value="Unassembled WGS sequence"/>
</dbReference>
<dbReference type="InterPro" id="IPR000620">
    <property type="entry name" value="EamA_dom"/>
</dbReference>
<organism evidence="9 10">
    <name type="scientific">Bifidobacterium aerophilum</name>
    <dbReference type="NCBI Taxonomy" id="1798155"/>
    <lineage>
        <taxon>Bacteria</taxon>
        <taxon>Bacillati</taxon>
        <taxon>Actinomycetota</taxon>
        <taxon>Actinomycetes</taxon>
        <taxon>Bifidobacteriales</taxon>
        <taxon>Bifidobacteriaceae</taxon>
        <taxon>Bifidobacterium</taxon>
    </lineage>
</organism>
<protein>
    <submittedName>
        <fullName evidence="9">EamA family transporter</fullName>
    </submittedName>
</protein>
<comment type="caution">
    <text evidence="9">The sequence shown here is derived from an EMBL/GenBank/DDBJ whole genome shotgun (WGS) entry which is preliminary data.</text>
</comment>
<keyword evidence="4 7" id="KW-1133">Transmembrane helix</keyword>
<evidence type="ECO:0000256" key="7">
    <source>
        <dbReference type="SAM" id="Phobius"/>
    </source>
</evidence>
<feature type="transmembrane region" description="Helical" evidence="7">
    <location>
        <begin position="118"/>
        <end position="139"/>
    </location>
</feature>
<evidence type="ECO:0000256" key="1">
    <source>
        <dbReference type="ARBA" id="ARBA00004141"/>
    </source>
</evidence>
<evidence type="ECO:0000313" key="10">
    <source>
        <dbReference type="Proteomes" id="UP000469194"/>
    </source>
</evidence>